<protein>
    <recommendedName>
        <fullName evidence="3">Methionine synthase</fullName>
    </recommendedName>
</protein>
<evidence type="ECO:0000313" key="2">
    <source>
        <dbReference type="Proteomes" id="UP000288929"/>
    </source>
</evidence>
<gene>
    <name evidence="1" type="ORF">CPELA_06470</name>
</gene>
<dbReference type="Proteomes" id="UP000288929">
    <property type="component" value="Chromosome"/>
</dbReference>
<name>A0A410W9C9_9CORY</name>
<evidence type="ECO:0008006" key="3">
    <source>
        <dbReference type="Google" id="ProtNLM"/>
    </source>
</evidence>
<dbReference type="EMBL" id="CP035299">
    <property type="protein sequence ID" value="QAU52557.1"/>
    <property type="molecule type" value="Genomic_DNA"/>
</dbReference>
<dbReference type="AlphaFoldDB" id="A0A410W9C9"/>
<reference evidence="1 2" key="1">
    <citation type="submission" date="2019-01" db="EMBL/GenBank/DDBJ databases">
        <authorList>
            <person name="Ruckert C."/>
            <person name="Busche T."/>
            <person name="Kalinowski J."/>
        </authorList>
    </citation>
    <scope>NUCLEOTIDE SEQUENCE [LARGE SCALE GENOMIC DNA]</scope>
    <source>
        <strain evidence="1 2">136/3</strain>
    </source>
</reference>
<keyword evidence="2" id="KW-1185">Reference proteome</keyword>
<dbReference type="RefSeq" id="WP_128889988.1">
    <property type="nucleotide sequence ID" value="NZ_BMCX01000003.1"/>
</dbReference>
<evidence type="ECO:0000313" key="1">
    <source>
        <dbReference type="EMBL" id="QAU52557.1"/>
    </source>
</evidence>
<accession>A0A410W9C9</accession>
<proteinExistence type="predicted"/>
<organism evidence="1 2">
    <name type="scientific">Corynebacterium pelargi</name>
    <dbReference type="NCBI Taxonomy" id="1471400"/>
    <lineage>
        <taxon>Bacteria</taxon>
        <taxon>Bacillati</taxon>
        <taxon>Actinomycetota</taxon>
        <taxon>Actinomycetes</taxon>
        <taxon>Mycobacteriales</taxon>
        <taxon>Corynebacteriaceae</taxon>
        <taxon>Corynebacterium</taxon>
    </lineage>
</organism>
<sequence>MSSMAYGLLPGQSIEQAADVIAGESEGPRALPILPQRGVYSDALASTLAFIQELPVDLGPRAWMIQQRPQLATMRLRRRLRDDLDLIQAQWGEYGELKLQICGPWTLISAVELSNGHRVLSDAGASHDISAMLVDATAEHIQGLKQRFAADHVVVHILEPAVHRLASGTMPGTSDFDVIAARSPKLLGEHEHGVIEQLRARTGAKVFLDLGTRPLMPMAQIAAADALVLSPTAALQWPHDQLDGLAAWLGRGALACTGSEDPRDRATGVLNLIRELGYPPETATQAIMLDDPQANTDLLGAAQSIAHAREASRMLQG</sequence>
<dbReference type="KEGG" id="cpeg:CPELA_06470"/>
<dbReference type="OrthoDB" id="5242426at2"/>